<evidence type="ECO:0000256" key="2">
    <source>
        <dbReference type="PIRSR" id="PIRSR617939-2"/>
    </source>
</evidence>
<accession>Q20XD5</accession>
<feature type="binding site" evidence="2">
    <location>
        <position position="132"/>
    </location>
    <ligand>
        <name>substrate</name>
    </ligand>
</feature>
<organism evidence="3">
    <name type="scientific">Rhodopseudomonas palustris (strain BisB18)</name>
    <dbReference type="NCBI Taxonomy" id="316056"/>
    <lineage>
        <taxon>Bacteria</taxon>
        <taxon>Pseudomonadati</taxon>
        <taxon>Pseudomonadota</taxon>
        <taxon>Alphaproteobacteria</taxon>
        <taxon>Hyphomicrobiales</taxon>
        <taxon>Nitrobacteraceae</taxon>
        <taxon>Rhodopseudomonas</taxon>
    </lineage>
</organism>
<dbReference type="CDD" id="cd06661">
    <property type="entry name" value="GGCT_like"/>
    <property type="match status" value="1"/>
</dbReference>
<dbReference type="InterPro" id="IPR017939">
    <property type="entry name" value="G-Glutamylcylcotransferase"/>
</dbReference>
<dbReference type="InterPro" id="IPR013024">
    <property type="entry name" value="GGCT-like"/>
</dbReference>
<protein>
    <recommendedName>
        <fullName evidence="4">Gamma-glutamylcyclotransferase</fullName>
    </recommendedName>
</protein>
<dbReference type="PANTHER" id="PTHR12935">
    <property type="entry name" value="GAMMA-GLUTAMYLCYCLOTRANSFERASE"/>
    <property type="match status" value="1"/>
</dbReference>
<evidence type="ECO:0008006" key="4">
    <source>
        <dbReference type="Google" id="ProtNLM"/>
    </source>
</evidence>
<dbReference type="Pfam" id="PF13772">
    <property type="entry name" value="AIG2_2"/>
    <property type="match status" value="1"/>
</dbReference>
<name>Q20XD5_RHOPB</name>
<dbReference type="STRING" id="316056.RPC_4679"/>
<dbReference type="PANTHER" id="PTHR12935:SF0">
    <property type="entry name" value="GAMMA-GLUTAMYLCYCLOTRANSFERASE"/>
    <property type="match status" value="1"/>
</dbReference>
<dbReference type="Gene3D" id="3.10.490.10">
    <property type="entry name" value="Gamma-glutamyl cyclotransferase-like"/>
    <property type="match status" value="1"/>
</dbReference>
<evidence type="ECO:0000313" key="3">
    <source>
        <dbReference type="EMBL" id="ABD90201.1"/>
    </source>
</evidence>
<dbReference type="InterPro" id="IPR036568">
    <property type="entry name" value="GGCT-like_sf"/>
</dbReference>
<sequence>MLAFGEKSHHLYFVYGADMNSTQIALRCYNPMAVAVARLPNYRIGFYGQSSKWGGGEETFVEASGEDLWGVVYRLSFYDGERLDRCHDVRLDGNGAYFLWPSEVTDGEGTSYPVLLYKRALLGIQEPPTDAYLAHIVSGAICNGLPADYVEQLRAIPTIPSEAGMPLNDPVQREISFGAACGSCG</sequence>
<proteinExistence type="predicted"/>
<dbReference type="eggNOG" id="COG3703">
    <property type="taxonomic scope" value="Bacteria"/>
</dbReference>
<gene>
    <name evidence="3" type="ordered locus">RPC_4679</name>
</gene>
<dbReference type="SUPFAM" id="SSF110857">
    <property type="entry name" value="Gamma-glutamyl cyclotransferase-like"/>
    <property type="match status" value="1"/>
</dbReference>
<dbReference type="EMBL" id="CP000301">
    <property type="protein sequence ID" value="ABD90201.1"/>
    <property type="molecule type" value="Genomic_DNA"/>
</dbReference>
<reference evidence="3" key="1">
    <citation type="submission" date="2006-03" db="EMBL/GenBank/DDBJ databases">
        <title>Complete sequence of Rhodopseudomonas palustris BisB18.</title>
        <authorList>
            <consortium name="US DOE Joint Genome Institute"/>
            <person name="Copeland A."/>
            <person name="Lucas S."/>
            <person name="Lapidus A."/>
            <person name="Barry K."/>
            <person name="Detter J.C."/>
            <person name="Glavina del Rio T."/>
            <person name="Hammon N."/>
            <person name="Israni S."/>
            <person name="Dalin E."/>
            <person name="Tice H."/>
            <person name="Pitluck S."/>
            <person name="Chain P."/>
            <person name="Malfatti S."/>
            <person name="Shin M."/>
            <person name="Vergez L."/>
            <person name="Schmutz J."/>
            <person name="Larimer F."/>
            <person name="Land M."/>
            <person name="Hauser L."/>
            <person name="Pelletier D.A."/>
            <person name="Kyrpides N."/>
            <person name="Anderson I."/>
            <person name="Oda Y."/>
            <person name="Harwood C.S."/>
            <person name="Richardson P."/>
        </authorList>
    </citation>
    <scope>NUCLEOTIDE SEQUENCE [LARGE SCALE GENOMIC DNA]</scope>
    <source>
        <strain evidence="3">BisB18</strain>
    </source>
</reference>
<dbReference type="AlphaFoldDB" id="Q20XD5"/>
<dbReference type="RefSeq" id="WP_011475078.1">
    <property type="nucleotide sequence ID" value="NC_007925.1"/>
</dbReference>
<dbReference type="HOGENOM" id="CLU_048475_2_2_5"/>
<dbReference type="OrthoDB" id="141582at2"/>
<evidence type="ECO:0000256" key="1">
    <source>
        <dbReference type="ARBA" id="ARBA00023239"/>
    </source>
</evidence>
<dbReference type="GO" id="GO:0003839">
    <property type="term" value="F:gamma-glutamylcyclotransferase activity"/>
    <property type="evidence" value="ECO:0007669"/>
    <property type="project" value="InterPro"/>
</dbReference>
<keyword evidence="1" id="KW-0456">Lyase</keyword>
<dbReference type="KEGG" id="rpc:RPC_4679"/>